<organism evidence="2">
    <name type="scientific">Polytomella parva</name>
    <dbReference type="NCBI Taxonomy" id="51329"/>
    <lineage>
        <taxon>Eukaryota</taxon>
        <taxon>Viridiplantae</taxon>
        <taxon>Chlorophyta</taxon>
        <taxon>core chlorophytes</taxon>
        <taxon>Chlorophyceae</taxon>
        <taxon>CS clade</taxon>
        <taxon>Chlamydomonadales</taxon>
        <taxon>Chlamydomonadaceae</taxon>
        <taxon>Polytomella</taxon>
    </lineage>
</organism>
<evidence type="ECO:0000313" key="2">
    <source>
        <dbReference type="EMBL" id="CAD8776457.1"/>
    </source>
</evidence>
<name>A0A7S0UZU7_9CHLO</name>
<gene>
    <name evidence="2" type="ORF">PPAR00522_LOCUS12432</name>
</gene>
<feature type="compositionally biased region" description="Low complexity" evidence="1">
    <location>
        <begin position="562"/>
        <end position="585"/>
    </location>
</feature>
<dbReference type="EMBL" id="HBFM01019090">
    <property type="protein sequence ID" value="CAD8776457.1"/>
    <property type="molecule type" value="Transcribed_RNA"/>
</dbReference>
<reference evidence="2" key="1">
    <citation type="submission" date="2021-01" db="EMBL/GenBank/DDBJ databases">
        <authorList>
            <person name="Corre E."/>
            <person name="Pelletier E."/>
            <person name="Niang G."/>
            <person name="Scheremetjew M."/>
            <person name="Finn R."/>
            <person name="Kale V."/>
            <person name="Holt S."/>
            <person name="Cochrane G."/>
            <person name="Meng A."/>
            <person name="Brown T."/>
            <person name="Cohen L."/>
        </authorList>
    </citation>
    <scope>NUCLEOTIDE SEQUENCE</scope>
    <source>
        <strain evidence="2">SAG 63-3</strain>
    </source>
</reference>
<feature type="compositionally biased region" description="Polar residues" evidence="1">
    <location>
        <begin position="118"/>
        <end position="137"/>
    </location>
</feature>
<feature type="compositionally biased region" description="Low complexity" evidence="1">
    <location>
        <begin position="286"/>
        <end position="298"/>
    </location>
</feature>
<feature type="compositionally biased region" description="Polar residues" evidence="1">
    <location>
        <begin position="210"/>
        <end position="231"/>
    </location>
</feature>
<feature type="region of interest" description="Disordered" evidence="1">
    <location>
        <begin position="373"/>
        <end position="413"/>
    </location>
</feature>
<dbReference type="AlphaFoldDB" id="A0A7S0UZU7"/>
<feature type="compositionally biased region" description="Polar residues" evidence="1">
    <location>
        <begin position="262"/>
        <end position="280"/>
    </location>
</feature>
<feature type="compositionally biased region" description="Low complexity" evidence="1">
    <location>
        <begin position="641"/>
        <end position="652"/>
    </location>
</feature>
<feature type="compositionally biased region" description="Low complexity" evidence="1">
    <location>
        <begin position="232"/>
        <end position="261"/>
    </location>
</feature>
<feature type="compositionally biased region" description="Polar residues" evidence="1">
    <location>
        <begin position="550"/>
        <end position="561"/>
    </location>
</feature>
<accession>A0A7S0UZU7</accession>
<evidence type="ECO:0000256" key="1">
    <source>
        <dbReference type="SAM" id="MobiDB-lite"/>
    </source>
</evidence>
<feature type="compositionally biased region" description="Polar residues" evidence="1">
    <location>
        <begin position="620"/>
        <end position="633"/>
    </location>
</feature>
<feature type="compositionally biased region" description="Low complexity" evidence="1">
    <location>
        <begin position="197"/>
        <end position="209"/>
    </location>
</feature>
<feature type="compositionally biased region" description="Acidic residues" evidence="1">
    <location>
        <begin position="51"/>
        <end position="66"/>
    </location>
</feature>
<feature type="compositionally biased region" description="Polar residues" evidence="1">
    <location>
        <begin position="471"/>
        <end position="491"/>
    </location>
</feature>
<protein>
    <submittedName>
        <fullName evidence="2">Uncharacterized protein</fullName>
    </submittedName>
</protein>
<feature type="region of interest" description="Disordered" evidence="1">
    <location>
        <begin position="458"/>
        <end position="509"/>
    </location>
</feature>
<feature type="region of interest" description="Disordered" evidence="1">
    <location>
        <begin position="160"/>
        <end position="298"/>
    </location>
</feature>
<feature type="region of interest" description="Disordered" evidence="1">
    <location>
        <begin position="550"/>
        <end position="652"/>
    </location>
</feature>
<feature type="region of interest" description="Disordered" evidence="1">
    <location>
        <begin position="50"/>
        <end position="79"/>
    </location>
</feature>
<feature type="compositionally biased region" description="Polar residues" evidence="1">
    <location>
        <begin position="586"/>
        <end position="596"/>
    </location>
</feature>
<proteinExistence type="predicted"/>
<feature type="compositionally biased region" description="Pro residues" evidence="1">
    <location>
        <begin position="602"/>
        <end position="618"/>
    </location>
</feature>
<sequence>MKGEERMKEEEKTKTEILFVVNDLDRRDESSLANPAFLDPEMLDPITVLESELDLDLKDEEAEGEGQGEGGAQADTPSALQGISHRRTFNGGLTMSHVTSSTVTNSTTDRLANTLTNFAGNSSHSISRPSNAGQSTIEPKLSGGLDTVTLTVSRKTGVVARNNPNSFPGKVVKRTDASPLDGNVHRSWGAKLNRAGSSSPTSSFFSEVSGTSLQSTNPSLSVNPSQQPQAVQTQPPSLPTQQQRSKSISQKNPQPPNSSSIMTANPSYKLSLNSYNSTGLTEDPGSNASTTSYNNSSSFNNSSYDDSNVLSSNNIDINHANNIYNSNNTNSASLDDNNGVVAPSRIVEKSPSPSQSLSSSSASIRTIGGIYSTAPSNSNAENCNTSNTLTNANGTAETKPSNGHGSIRISNNSLGHSLKRSSWNGELLTNSNSPLNNGASNSSNSGQVEDILFAANGNSNRNLNRKDGSIMRSTVPSSTGRIYSTIPTNLISNPSPSPNPNSSSNSNSIATTTYPSFGLSASSPSLQAATSQLLAMVQDHSIHQPYLQTSVLNSKPDPTNVNKFNFSYNSNTNNNGNTSNLSSLSFQHQQAPSSSLIRLATFPPPSPSPSSSQPPPPLGTDNSFRCPSPSSYPTVAGSLIPNSTPNPSTYPNVTNAITAAAAAAAGDVRPTEDIWCKRPAAAAELKVLFNEDKLPSKADDADA</sequence>
<feature type="region of interest" description="Disordered" evidence="1">
    <location>
        <begin position="118"/>
        <end position="142"/>
    </location>
</feature>